<dbReference type="InterPro" id="IPR035976">
    <property type="entry name" value="Sushi/SCR/CCP_sf"/>
</dbReference>
<reference evidence="11" key="2">
    <citation type="submission" date="2021-01" db="UniProtKB">
        <authorList>
            <consortium name="EnsemblMetazoa"/>
        </authorList>
    </citation>
    <scope>IDENTIFICATION</scope>
</reference>
<keyword evidence="7" id="KW-1133">Transmembrane helix</keyword>
<evidence type="ECO:0000313" key="12">
    <source>
        <dbReference type="Proteomes" id="UP000007110"/>
    </source>
</evidence>
<comment type="caution">
    <text evidence="5">Lacks conserved residue(s) required for the propagation of feature annotation.</text>
</comment>
<feature type="domain" description="SEA" evidence="9">
    <location>
        <begin position="763"/>
        <end position="877"/>
    </location>
</feature>
<feature type="compositionally biased region" description="Polar residues" evidence="6">
    <location>
        <begin position="1153"/>
        <end position="1165"/>
    </location>
</feature>
<dbReference type="PANTHER" id="PTHR45785">
    <property type="entry name" value="COMPLEMENT FACTOR H-RELATED"/>
    <property type="match status" value="1"/>
</dbReference>
<dbReference type="SUPFAM" id="SSF57535">
    <property type="entry name" value="Complement control module/SCR domain"/>
    <property type="match status" value="1"/>
</dbReference>
<reference evidence="12" key="1">
    <citation type="submission" date="2015-02" db="EMBL/GenBank/DDBJ databases">
        <title>Genome sequencing for Strongylocentrotus purpuratus.</title>
        <authorList>
            <person name="Murali S."/>
            <person name="Liu Y."/>
            <person name="Vee V."/>
            <person name="English A."/>
            <person name="Wang M."/>
            <person name="Skinner E."/>
            <person name="Han Y."/>
            <person name="Muzny D.M."/>
            <person name="Worley K.C."/>
            <person name="Gibbs R.A."/>
        </authorList>
    </citation>
    <scope>NUCLEOTIDE SEQUENCE</scope>
</reference>
<evidence type="ECO:0000313" key="11">
    <source>
        <dbReference type="EnsemblMetazoa" id="XP_011662856"/>
    </source>
</evidence>
<dbReference type="CDD" id="cd00054">
    <property type="entry name" value="EGF_CA"/>
    <property type="match status" value="1"/>
</dbReference>
<comment type="subcellular location">
    <subcellularLocation>
        <location evidence="1">Virion</location>
    </subcellularLocation>
</comment>
<feature type="domain" description="Sushi" evidence="10">
    <location>
        <begin position="81"/>
        <end position="145"/>
    </location>
</feature>
<evidence type="ECO:0000259" key="10">
    <source>
        <dbReference type="PROSITE" id="PS50923"/>
    </source>
</evidence>
<dbReference type="SMART" id="SM00032">
    <property type="entry name" value="CCP"/>
    <property type="match status" value="6"/>
</dbReference>
<keyword evidence="7" id="KW-0472">Membrane</keyword>
<dbReference type="OrthoDB" id="10040649at2759"/>
<feature type="compositionally biased region" description="Low complexity" evidence="6">
    <location>
        <begin position="1090"/>
        <end position="1122"/>
    </location>
</feature>
<dbReference type="EnsemblMetazoa" id="XM_011664554">
    <property type="protein sequence ID" value="XP_011662856"/>
    <property type="gene ID" value="LOC100890054"/>
</dbReference>
<dbReference type="InterPro" id="IPR000742">
    <property type="entry name" value="EGF"/>
</dbReference>
<dbReference type="SMART" id="SM00200">
    <property type="entry name" value="SEA"/>
    <property type="match status" value="2"/>
</dbReference>
<dbReference type="Pfam" id="PF01390">
    <property type="entry name" value="SEA"/>
    <property type="match status" value="1"/>
</dbReference>
<evidence type="ECO:0000259" key="9">
    <source>
        <dbReference type="PROSITE" id="PS50024"/>
    </source>
</evidence>
<feature type="transmembrane region" description="Helical" evidence="7">
    <location>
        <begin position="1568"/>
        <end position="1593"/>
    </location>
</feature>
<feature type="compositionally biased region" description="Low complexity" evidence="6">
    <location>
        <begin position="1220"/>
        <end position="1232"/>
    </location>
</feature>
<evidence type="ECO:0000256" key="3">
    <source>
        <dbReference type="ARBA" id="ARBA00022729"/>
    </source>
</evidence>
<feature type="compositionally biased region" description="Low complexity" evidence="6">
    <location>
        <begin position="1056"/>
        <end position="1078"/>
    </location>
</feature>
<dbReference type="OMA" id="CRSQCTK"/>
<keyword evidence="7" id="KW-0812">Transmembrane</keyword>
<feature type="compositionally biased region" description="Polar residues" evidence="6">
    <location>
        <begin position="608"/>
        <end position="622"/>
    </location>
</feature>
<feature type="compositionally biased region" description="Low complexity" evidence="6">
    <location>
        <begin position="1284"/>
        <end position="1296"/>
    </location>
</feature>
<proteinExistence type="predicted"/>
<keyword evidence="4" id="KW-1015">Disulfide bond</keyword>
<dbReference type="KEGG" id="spu:100890054"/>
<evidence type="ECO:0000256" key="8">
    <source>
        <dbReference type="SAM" id="SignalP"/>
    </source>
</evidence>
<dbReference type="Proteomes" id="UP000007110">
    <property type="component" value="Unassembled WGS sequence"/>
</dbReference>
<keyword evidence="3 8" id="KW-0732">Signal</keyword>
<feature type="domain" description="Sushi" evidence="10">
    <location>
        <begin position="256"/>
        <end position="316"/>
    </location>
</feature>
<feature type="region of interest" description="Disordered" evidence="6">
    <location>
        <begin position="1204"/>
        <end position="1304"/>
    </location>
</feature>
<feature type="chain" id="PRO_5029482456" evidence="8">
    <location>
        <begin position="23"/>
        <end position="1734"/>
    </location>
</feature>
<sequence length="1734" mass="184473">MRNSMCLVLLVLTACLLNFCRSQCTKPSGLDPFLTTTPDGPYDEDQFILITCTSGILSGSPVSYCIGGAFTNPLEDLTCDLECESPITGQESINIVGGEMAPYSHHATVTLECATNYGEPFEGADTTVCNDGTWEPDPSQIKCQAPCSAPIGTDQEDDIYLHGVTASLTCSLNEDEATLECDDGVWSDTTFRCPACLKPDGIDPNIVLDSGSVEFYNGDFINVACEEGSSIIGIPFTYCMSDGSFQYSLSDVTCNLDCDDPAIDQVTLLNTGAVYTHSSIAMLSCAEGYGSLQGPDELTCNNGTWSPNPNSTTCEVWCRSPSNAEPEGLYAPGDSETFTCQYGDSTPLLLTCNMEYGEWDQLLECSEPPMTTDIATEKAFTDDLSSGTFMTEIQDFSTKTDLPTIGGTDTYNTEVTSPWTGTTMEELTSSTGASETTIPLETDITGETTEYLQPDLTSEIATHIILTEITDRVTDMPTETLTDVTTTTGSIVDVTATSTAQTEDVTEQTTRLGASTGMTDMTDIPTKDITDDTIITTGSIVDVTATSTAKTEDVTEQTTGLGASTGITDMTDMLTEDITDDTIITTGSIVDVTATLTATALETEDFNEQTTELGASTGTTDITDVPTESITDDTITTTGSTVDVTATSTATALETEDFTEQTTGLGASTGITDMTDIPTEDITDDTSTTTESTATLTATALTEDSTEQTTGLGASTDMTTQTASDSTIPLDTESTTDMKTEGPIERRSTRLSTTSPIEEDSTELAVTWVIDEINGTQAVYTDDLNDPNSEAYRNLVEALEMAIRDLLVEQLGETSLVDIRIDGFSPGSIIVDFTLIFNTNFTGNASIIQALLIEAVTASDGFVNGTLSPTVLRLIAELISVIDVTSSTVTATATTEEPFTSIIEITSTTNDMVTGVSTIVPTTDMITETSKEGTTRTDYTGTTRTTDEASVGVTTDLKSEVPSTPQTMSTAATEPVTTNTDTSTEPLSSGMTTDPSLVTDNTPSTDVTTDPMTDAPSTPRTMSTNVTEPVTQITNTGTKPVTSGMTTDPSLVTDNTPSTDVTTDPMTDSPSTPQTMSTIATEPVTQNTNTGTVSDTSSMTTDHSTVTDGTPSTDVTTDLTTDAPSTPQTMSTPVTEPVTTNTNTNTGTEPVTSGMTTDPSLVTDNTPSTDVTTDPMTDSPSTPQTMSTIATEPVTQNINTGTVLDTSSMTTDHSTVTDGTPSTDVTTDLTTDAPSDPQTISTSATEPVTTITKTSEMTKQSTTDGKTTAAKTTNAATEPRATEQRITTRAATTAGTEPCESNTCPSQEFCFGSVCECLTGKERQANGECTDGCQNMCDFETELCEQNACTCRPGRRTGTNGLCSNFVEYSASWTIVEVNGTDAIFTEDLNNPDSESYQILALAIQNAIRELLIQKLSGDIGEGTLIDIQINGFRAGSIISDFIISFTNDLVSQDPDMLQTVMYDQILDDSYYANDTSTSTVLLMLADPSGLTVGVVDNAECETAGICGENAVCVETNKSSEDPDGFVCGCMEGFTDVLQGRLTSSLDCREEIGSTEEPNSSGLAPWEAVVIAISVCAVAALLSFFCCLAYVMMVQRRRFYKQRFQDDMRPDPRRGERPHSYSFDDDVIMRNVNYHGDGVYPEGRGGADGPMFFAKVIDGSESIESDIDSVLDPHIERYGHSMLRMRQPPGPNVLPETALVPISRGNRRTDGRQEYSPDLSGKGPAIIYNDLAMH</sequence>
<feature type="signal peptide" evidence="8">
    <location>
        <begin position="1"/>
        <end position="22"/>
    </location>
</feature>
<feature type="compositionally biased region" description="Basic and acidic residues" evidence="6">
    <location>
        <begin position="736"/>
        <end position="748"/>
    </location>
</feature>
<keyword evidence="2 5" id="KW-0768">Sushi</keyword>
<accession>A0A7M7HIX7</accession>
<dbReference type="SMART" id="SM00181">
    <property type="entry name" value="EGF"/>
    <property type="match status" value="2"/>
</dbReference>
<dbReference type="RefSeq" id="XP_011662856.2">
    <property type="nucleotide sequence ID" value="XM_011664554.2"/>
</dbReference>
<feature type="region of interest" description="Disordered" evidence="6">
    <location>
        <begin position="663"/>
        <end position="758"/>
    </location>
</feature>
<feature type="compositionally biased region" description="Low complexity" evidence="6">
    <location>
        <begin position="685"/>
        <end position="703"/>
    </location>
</feature>
<keyword evidence="12" id="KW-1185">Reference proteome</keyword>
<feature type="compositionally biased region" description="Low complexity" evidence="6">
    <location>
        <begin position="1166"/>
        <end position="1187"/>
    </location>
</feature>
<feature type="compositionally biased region" description="Polar residues" evidence="6">
    <location>
        <begin position="961"/>
        <end position="1055"/>
    </location>
</feature>
<dbReference type="GeneID" id="100890054"/>
<dbReference type="InParanoid" id="A0A7M7HIX7"/>
<dbReference type="PROSITE" id="PS51257">
    <property type="entry name" value="PROKAR_LIPOPROTEIN"/>
    <property type="match status" value="1"/>
</dbReference>
<dbReference type="CDD" id="cd00033">
    <property type="entry name" value="CCP"/>
    <property type="match status" value="1"/>
</dbReference>
<evidence type="ECO:0000256" key="4">
    <source>
        <dbReference type="ARBA" id="ARBA00023157"/>
    </source>
</evidence>
<name>A0A7M7HIX7_STRPU</name>
<feature type="compositionally biased region" description="Polar residues" evidence="6">
    <location>
        <begin position="1204"/>
        <end position="1219"/>
    </location>
</feature>
<feature type="region of interest" description="Disordered" evidence="6">
    <location>
        <begin position="929"/>
        <end position="1187"/>
    </location>
</feature>
<feature type="compositionally biased region" description="Polar residues" evidence="6">
    <location>
        <begin position="1079"/>
        <end position="1089"/>
    </location>
</feature>
<feature type="compositionally biased region" description="Polar residues" evidence="6">
    <location>
        <begin position="707"/>
        <end position="735"/>
    </location>
</feature>
<feature type="compositionally biased region" description="Low complexity" evidence="6">
    <location>
        <begin position="627"/>
        <end position="636"/>
    </location>
</feature>
<protein>
    <submittedName>
        <fullName evidence="11">Uncharacterized protein</fullName>
    </submittedName>
</protein>
<evidence type="ECO:0000256" key="6">
    <source>
        <dbReference type="SAM" id="MobiDB-lite"/>
    </source>
</evidence>
<organism evidence="11 12">
    <name type="scientific">Strongylocentrotus purpuratus</name>
    <name type="common">Purple sea urchin</name>
    <dbReference type="NCBI Taxonomy" id="7668"/>
    <lineage>
        <taxon>Eukaryota</taxon>
        <taxon>Metazoa</taxon>
        <taxon>Echinodermata</taxon>
        <taxon>Eleutherozoa</taxon>
        <taxon>Echinozoa</taxon>
        <taxon>Echinoidea</taxon>
        <taxon>Euechinoidea</taxon>
        <taxon>Echinacea</taxon>
        <taxon>Camarodonta</taxon>
        <taxon>Echinidea</taxon>
        <taxon>Strongylocentrotidae</taxon>
        <taxon>Strongylocentrotus</taxon>
    </lineage>
</organism>
<feature type="compositionally biased region" description="Low complexity" evidence="6">
    <location>
        <begin position="1132"/>
        <end position="1152"/>
    </location>
</feature>
<dbReference type="Gene3D" id="2.10.70.10">
    <property type="entry name" value="Complement Module, domain 1"/>
    <property type="match status" value="2"/>
</dbReference>
<feature type="compositionally biased region" description="Low complexity" evidence="6">
    <location>
        <begin position="1262"/>
        <end position="1277"/>
    </location>
</feature>
<feature type="region of interest" description="Disordered" evidence="6">
    <location>
        <begin position="603"/>
        <end position="636"/>
    </location>
</feature>
<evidence type="ECO:0000256" key="1">
    <source>
        <dbReference type="ARBA" id="ARBA00004328"/>
    </source>
</evidence>
<dbReference type="PROSITE" id="PS50923">
    <property type="entry name" value="SUSHI"/>
    <property type="match status" value="2"/>
</dbReference>
<evidence type="ECO:0000256" key="5">
    <source>
        <dbReference type="PROSITE-ProRule" id="PRU00302"/>
    </source>
</evidence>
<dbReference type="PANTHER" id="PTHR45785:SF2">
    <property type="entry name" value="COMPLEMENT FACTOR H-RELATED"/>
    <property type="match status" value="1"/>
</dbReference>
<dbReference type="InterPro" id="IPR000082">
    <property type="entry name" value="SEA_dom"/>
</dbReference>
<feature type="compositionally biased region" description="Polar residues" evidence="6">
    <location>
        <begin position="1236"/>
        <end position="1261"/>
    </location>
</feature>
<dbReference type="InterPro" id="IPR000436">
    <property type="entry name" value="Sushi_SCR_CCP_dom"/>
</dbReference>
<evidence type="ECO:0000256" key="2">
    <source>
        <dbReference type="ARBA" id="ARBA00022659"/>
    </source>
</evidence>
<dbReference type="InterPro" id="IPR051503">
    <property type="entry name" value="ComplSys_Reg/VirEntry_Med"/>
</dbReference>
<evidence type="ECO:0000256" key="7">
    <source>
        <dbReference type="SAM" id="Phobius"/>
    </source>
</evidence>
<dbReference type="PROSITE" id="PS50024">
    <property type="entry name" value="SEA"/>
    <property type="match status" value="1"/>
</dbReference>